<reference evidence="1" key="1">
    <citation type="submission" date="2022-11" db="EMBL/GenBank/DDBJ databases">
        <title>Minimal conservation of predation-associated metabolite biosynthetic gene clusters underscores biosynthetic potential of Myxococcota including descriptions for ten novel species: Archangium lansinium sp. nov., Myxococcus landrumus sp. nov., Nannocystis bai.</title>
        <authorList>
            <person name="Ahearne A."/>
            <person name="Stevens C."/>
            <person name="Dowd S."/>
        </authorList>
    </citation>
    <scope>NUCLEOTIDE SEQUENCE</scope>
    <source>
        <strain evidence="1">Fl3</strain>
    </source>
</reference>
<keyword evidence="2" id="KW-1185">Reference proteome</keyword>
<dbReference type="InterPro" id="IPR049574">
    <property type="entry name" value="CrtA-like"/>
</dbReference>
<sequence>MPVEPALRWVCRPPPGATITTVTILRFPPGQRLWAFQQMGRARAPLAATPGLEFWRLCGCGGGLGFSARPDLSRYALVATWSSEHVLEDFFARSGLFAAYRARASEAWTVALLTARGRGSWGGTCPFGPGLKDLPQGLPVVAITRARLRLRGFFNFWARVPAINRRLVRAPGLRAALGIGELPWIRPVTFSVWDDAESLEQFAWAGSNHQAAARAALARRWFAEDLFFRFAAVGAAGTLDGREPAFAFTAS</sequence>
<evidence type="ECO:0008006" key="3">
    <source>
        <dbReference type="Google" id="ProtNLM"/>
    </source>
</evidence>
<evidence type="ECO:0000313" key="2">
    <source>
        <dbReference type="Proteomes" id="UP001164459"/>
    </source>
</evidence>
<evidence type="ECO:0000313" key="1">
    <source>
        <dbReference type="EMBL" id="WAS94740.1"/>
    </source>
</evidence>
<dbReference type="RefSeq" id="WP_269037075.1">
    <property type="nucleotide sequence ID" value="NZ_CP114040.1"/>
</dbReference>
<gene>
    <name evidence="1" type="ORF">O0S08_01150</name>
</gene>
<organism evidence="1 2">
    <name type="scientific">Nannocystis punicea</name>
    <dbReference type="NCBI Taxonomy" id="2995304"/>
    <lineage>
        <taxon>Bacteria</taxon>
        <taxon>Pseudomonadati</taxon>
        <taxon>Myxococcota</taxon>
        <taxon>Polyangia</taxon>
        <taxon>Nannocystales</taxon>
        <taxon>Nannocystaceae</taxon>
        <taxon>Nannocystis</taxon>
    </lineage>
</organism>
<accession>A0ABY7H640</accession>
<dbReference type="CDD" id="cd21650">
    <property type="entry name" value="CrtA-like"/>
    <property type="match status" value="1"/>
</dbReference>
<protein>
    <recommendedName>
        <fullName evidence="3">Spheroidene monooxygenase</fullName>
    </recommendedName>
</protein>
<dbReference type="Proteomes" id="UP001164459">
    <property type="component" value="Chromosome"/>
</dbReference>
<name>A0ABY7H640_9BACT</name>
<proteinExistence type="predicted"/>
<dbReference type="EMBL" id="CP114040">
    <property type="protein sequence ID" value="WAS94740.1"/>
    <property type="molecule type" value="Genomic_DNA"/>
</dbReference>